<name>A0A8S1E779_9PELO</name>
<dbReference type="InterPro" id="IPR002542">
    <property type="entry name" value="T20D4.11-like_dom"/>
</dbReference>
<dbReference type="Pfam" id="PF01579">
    <property type="entry name" value="DUF19"/>
    <property type="match status" value="1"/>
</dbReference>
<comment type="caution">
    <text evidence="3">The sequence shown here is derived from an EMBL/GenBank/DDBJ whole genome shotgun (WGS) entry which is preliminary data.</text>
</comment>
<evidence type="ECO:0000259" key="2">
    <source>
        <dbReference type="Pfam" id="PF01579"/>
    </source>
</evidence>
<protein>
    <recommendedName>
        <fullName evidence="2">T20D4.11-like domain-containing protein</fullName>
    </recommendedName>
</protein>
<feature type="domain" description="T20D4.11-like" evidence="2">
    <location>
        <begin position="20"/>
        <end position="158"/>
    </location>
</feature>
<organism evidence="3 4">
    <name type="scientific">Caenorhabditis bovis</name>
    <dbReference type="NCBI Taxonomy" id="2654633"/>
    <lineage>
        <taxon>Eukaryota</taxon>
        <taxon>Metazoa</taxon>
        <taxon>Ecdysozoa</taxon>
        <taxon>Nematoda</taxon>
        <taxon>Chromadorea</taxon>
        <taxon>Rhabditida</taxon>
        <taxon>Rhabditina</taxon>
        <taxon>Rhabditomorpha</taxon>
        <taxon>Rhabditoidea</taxon>
        <taxon>Rhabditidae</taxon>
        <taxon>Peloderinae</taxon>
        <taxon>Caenorhabditis</taxon>
    </lineage>
</organism>
<feature type="signal peptide" evidence="1">
    <location>
        <begin position="1"/>
        <end position="16"/>
    </location>
</feature>
<keyword evidence="1" id="KW-0732">Signal</keyword>
<proteinExistence type="predicted"/>
<sequence>MFKLLIGAALVLATVAAPNCSAEDNKLLDKCNATMELFQKEWDKYNEEDSEYDAEVMKKLFAKCEDAVECLKPGNCPFITETIRVYNENCLVANIMSGVLFQCSQKLDNLVKPDNLCDGIFSIDKYSMPPKERCDFIAERRSCILQYYEDVCGPEVRQELDV</sequence>
<reference evidence="3 4" key="1">
    <citation type="submission" date="2020-04" db="EMBL/GenBank/DDBJ databases">
        <authorList>
            <person name="Laetsch R D."/>
            <person name="Stevens L."/>
            <person name="Kumar S."/>
            <person name="Blaxter L. M."/>
        </authorList>
    </citation>
    <scope>NUCLEOTIDE SEQUENCE [LARGE SCALE GENOMIC DNA]</scope>
</reference>
<gene>
    <name evidence="3" type="ORF">CBOVIS_LOCUS800</name>
</gene>
<evidence type="ECO:0000256" key="1">
    <source>
        <dbReference type="SAM" id="SignalP"/>
    </source>
</evidence>
<keyword evidence="4" id="KW-1185">Reference proteome</keyword>
<evidence type="ECO:0000313" key="3">
    <source>
        <dbReference type="EMBL" id="CAB3397381.1"/>
    </source>
</evidence>
<accession>A0A8S1E779</accession>
<dbReference type="AlphaFoldDB" id="A0A8S1E779"/>
<evidence type="ECO:0000313" key="4">
    <source>
        <dbReference type="Proteomes" id="UP000494206"/>
    </source>
</evidence>
<feature type="chain" id="PRO_5035792042" description="T20D4.11-like domain-containing protein" evidence="1">
    <location>
        <begin position="17"/>
        <end position="162"/>
    </location>
</feature>
<dbReference type="EMBL" id="CADEPM010000001">
    <property type="protein sequence ID" value="CAB3397381.1"/>
    <property type="molecule type" value="Genomic_DNA"/>
</dbReference>
<dbReference type="Proteomes" id="UP000494206">
    <property type="component" value="Unassembled WGS sequence"/>
</dbReference>